<accession>A0ACB9C557</accession>
<keyword evidence="2" id="KW-1185">Reference proteome</keyword>
<protein>
    <submittedName>
        <fullName evidence="1">Uncharacterized protein</fullName>
    </submittedName>
</protein>
<gene>
    <name evidence="1" type="ORF">L6452_17957</name>
</gene>
<reference evidence="1 2" key="2">
    <citation type="journal article" date="2022" name="Mol. Ecol. Resour.">
        <title>The genomes of chicory, endive, great burdock and yacon provide insights into Asteraceae paleo-polyploidization history and plant inulin production.</title>
        <authorList>
            <person name="Fan W."/>
            <person name="Wang S."/>
            <person name="Wang H."/>
            <person name="Wang A."/>
            <person name="Jiang F."/>
            <person name="Liu H."/>
            <person name="Zhao H."/>
            <person name="Xu D."/>
            <person name="Zhang Y."/>
        </authorList>
    </citation>
    <scope>NUCLEOTIDE SEQUENCE [LARGE SCALE GENOMIC DNA]</scope>
    <source>
        <strain evidence="2">cv. Niubang</strain>
    </source>
</reference>
<comment type="caution">
    <text evidence="1">The sequence shown here is derived from an EMBL/GenBank/DDBJ whole genome shotgun (WGS) entry which is preliminary data.</text>
</comment>
<name>A0ACB9C557_ARCLA</name>
<dbReference type="EMBL" id="CM042051">
    <property type="protein sequence ID" value="KAI3729303.1"/>
    <property type="molecule type" value="Genomic_DNA"/>
</dbReference>
<reference evidence="2" key="1">
    <citation type="journal article" date="2022" name="Mol. Ecol. Resour.">
        <title>The genomes of chicory, endive, great burdock and yacon provide insights into Asteraceae palaeo-polyploidization history and plant inulin production.</title>
        <authorList>
            <person name="Fan W."/>
            <person name="Wang S."/>
            <person name="Wang H."/>
            <person name="Wang A."/>
            <person name="Jiang F."/>
            <person name="Liu H."/>
            <person name="Zhao H."/>
            <person name="Xu D."/>
            <person name="Zhang Y."/>
        </authorList>
    </citation>
    <scope>NUCLEOTIDE SEQUENCE [LARGE SCALE GENOMIC DNA]</scope>
    <source>
        <strain evidence="2">cv. Niubang</strain>
    </source>
</reference>
<organism evidence="1 2">
    <name type="scientific">Arctium lappa</name>
    <name type="common">Greater burdock</name>
    <name type="synonym">Lappa major</name>
    <dbReference type="NCBI Taxonomy" id="4217"/>
    <lineage>
        <taxon>Eukaryota</taxon>
        <taxon>Viridiplantae</taxon>
        <taxon>Streptophyta</taxon>
        <taxon>Embryophyta</taxon>
        <taxon>Tracheophyta</taxon>
        <taxon>Spermatophyta</taxon>
        <taxon>Magnoliopsida</taxon>
        <taxon>eudicotyledons</taxon>
        <taxon>Gunneridae</taxon>
        <taxon>Pentapetalae</taxon>
        <taxon>asterids</taxon>
        <taxon>campanulids</taxon>
        <taxon>Asterales</taxon>
        <taxon>Asteraceae</taxon>
        <taxon>Carduoideae</taxon>
        <taxon>Cardueae</taxon>
        <taxon>Arctiinae</taxon>
        <taxon>Arctium</taxon>
    </lineage>
</organism>
<dbReference type="Proteomes" id="UP001055879">
    <property type="component" value="Linkage Group LG05"/>
</dbReference>
<sequence length="73" mass="8376">MVLPDFWYYMEVADLSYLTVQCNGDMSRQARRDMRMTSPGVTFSLESLDDGAPRLLVLHGGGRSFIPYRAVQW</sequence>
<evidence type="ECO:0000313" key="2">
    <source>
        <dbReference type="Proteomes" id="UP001055879"/>
    </source>
</evidence>
<evidence type="ECO:0000313" key="1">
    <source>
        <dbReference type="EMBL" id="KAI3729303.1"/>
    </source>
</evidence>
<proteinExistence type="predicted"/>